<evidence type="ECO:0000256" key="12">
    <source>
        <dbReference type="ARBA" id="ARBA00023288"/>
    </source>
</evidence>
<feature type="chain" id="PRO_5042120570" description="Crh-like protein" evidence="21">
    <location>
        <begin position="22"/>
        <end position="355"/>
    </location>
</feature>
<comment type="similarity">
    <text evidence="15">Belongs to the glycosyl hydrolase 16 family. CRH1 subfamily.</text>
</comment>
<dbReference type="AlphaFoldDB" id="A0AAE8SQU8"/>
<dbReference type="SUPFAM" id="SSF49899">
    <property type="entry name" value="Concanavalin A-like lectins/glucanases"/>
    <property type="match status" value="1"/>
</dbReference>
<dbReference type="EMBL" id="ONZQ02000001">
    <property type="protein sequence ID" value="SPN96951.1"/>
    <property type="molecule type" value="Genomic_DNA"/>
</dbReference>
<evidence type="ECO:0000256" key="18">
    <source>
        <dbReference type="PIRSR" id="PIRSR037299-1"/>
    </source>
</evidence>
<dbReference type="InterPro" id="IPR050546">
    <property type="entry name" value="Glycosyl_Hydrlase_16"/>
</dbReference>
<dbReference type="PANTHER" id="PTHR10963:SF68">
    <property type="entry name" value="GLYCOSIDASE CRH1-RELATED"/>
    <property type="match status" value="1"/>
</dbReference>
<keyword evidence="24" id="KW-1185">Reference proteome</keyword>
<keyword evidence="7 21" id="KW-0732">Signal</keyword>
<evidence type="ECO:0000256" key="3">
    <source>
        <dbReference type="ARBA" id="ARBA00004589"/>
    </source>
</evidence>
<keyword evidence="4" id="KW-0336">GPI-anchor</keyword>
<dbReference type="InterPro" id="IPR017168">
    <property type="entry name" value="CHR-like"/>
</dbReference>
<evidence type="ECO:0000313" key="24">
    <source>
        <dbReference type="Proteomes" id="UP001187682"/>
    </source>
</evidence>
<dbReference type="GO" id="GO:0008843">
    <property type="term" value="F:endochitinase activity"/>
    <property type="evidence" value="ECO:0007669"/>
    <property type="project" value="UniProtKB-EC"/>
</dbReference>
<feature type="signal peptide" evidence="21">
    <location>
        <begin position="1"/>
        <end position="21"/>
    </location>
</feature>
<comment type="caution">
    <text evidence="23">The sequence shown here is derived from an EMBL/GenBank/DDBJ whole genome shotgun (WGS) entry which is preliminary data.</text>
</comment>
<reference evidence="23" key="1">
    <citation type="submission" date="2018-03" db="EMBL/GenBank/DDBJ databases">
        <authorList>
            <person name="Guldener U."/>
        </authorList>
    </citation>
    <scope>NUCLEOTIDE SEQUENCE</scope>
</reference>
<feature type="active site" description="Proton donor" evidence="18">
    <location>
        <position position="122"/>
    </location>
</feature>
<accession>A0AAE8SQU8</accession>
<evidence type="ECO:0000256" key="7">
    <source>
        <dbReference type="ARBA" id="ARBA00022729"/>
    </source>
</evidence>
<name>A0AAE8SQU8_9PEZI</name>
<dbReference type="Proteomes" id="UP001187682">
    <property type="component" value="Unassembled WGS sequence"/>
</dbReference>
<protein>
    <recommendedName>
        <fullName evidence="17">Crh-like protein</fullName>
        <ecNumber evidence="17">3.2.-.-</ecNumber>
    </recommendedName>
</protein>
<dbReference type="FunFam" id="2.60.120.200:FF:000152">
    <property type="entry name" value="Cell wall glucanase"/>
    <property type="match status" value="1"/>
</dbReference>
<dbReference type="PANTHER" id="PTHR10963">
    <property type="entry name" value="GLYCOSYL HYDROLASE-RELATED"/>
    <property type="match status" value="1"/>
</dbReference>
<keyword evidence="5" id="KW-0328">Glycosyltransferase</keyword>
<dbReference type="InterPro" id="IPR013320">
    <property type="entry name" value="ConA-like_dom_sf"/>
</dbReference>
<evidence type="ECO:0000256" key="9">
    <source>
        <dbReference type="ARBA" id="ARBA00023136"/>
    </source>
</evidence>
<dbReference type="GO" id="GO:0009277">
    <property type="term" value="C:fungal-type cell wall"/>
    <property type="evidence" value="ECO:0007669"/>
    <property type="project" value="TreeGrafter"/>
</dbReference>
<feature type="disulfide bond" evidence="19">
    <location>
        <begin position="27"/>
        <end position="34"/>
    </location>
</feature>
<sequence>MRFHTTSLASMVAALLSQVQAQTWTDCNPLHTSCPSDRALGMSINVDFTQGEVNSFVASGKPTYGSDGVSFTVAAQGDSPLLMSTFYIMFGRVSVTMKAAPGRGIISSVVLQSDTLDEIDLEWIGTDNGQVQTNYFGKGIVSDYNRGQFNPAANNQEEWRTYTIDWTKDRILWTVDDTEIRTQTAEAAGDEYPQTPMQVKFGAWAGGDPGNPQGTIDWAGGLTNYADGPFTMPVRSIAISDYSTGKEYKYTDNSGSWESIEAVDGEINGNEGNVDAITVTGSATSSTESGAPQVPVGGFGGSGGDVQIDDSGVPDGWIMTEEGKLIPSGSSVFRPSLAMMSCFLAGVVGLVGYVV</sequence>
<dbReference type="GO" id="GO:0031505">
    <property type="term" value="P:fungal-type cell wall organization"/>
    <property type="evidence" value="ECO:0007669"/>
    <property type="project" value="TreeGrafter"/>
</dbReference>
<feature type="transmembrane region" description="Helical" evidence="20">
    <location>
        <begin position="337"/>
        <end position="354"/>
    </location>
</feature>
<evidence type="ECO:0000256" key="8">
    <source>
        <dbReference type="ARBA" id="ARBA00022801"/>
    </source>
</evidence>
<evidence type="ECO:0000256" key="1">
    <source>
        <dbReference type="ARBA" id="ARBA00000822"/>
    </source>
</evidence>
<dbReference type="GO" id="GO:0005975">
    <property type="term" value="P:carbohydrate metabolic process"/>
    <property type="evidence" value="ECO:0007669"/>
    <property type="project" value="InterPro"/>
</dbReference>
<dbReference type="EC" id="3.2.-.-" evidence="17"/>
<evidence type="ECO:0000256" key="6">
    <source>
        <dbReference type="ARBA" id="ARBA00022679"/>
    </source>
</evidence>
<keyword evidence="20" id="KW-0812">Transmembrane</keyword>
<feature type="domain" description="GH16" evidence="22">
    <location>
        <begin position="21"/>
        <end position="227"/>
    </location>
</feature>
<keyword evidence="10 19" id="KW-1015">Disulfide bond</keyword>
<keyword evidence="14" id="KW-0961">Cell wall biogenesis/degradation</keyword>
<keyword evidence="11" id="KW-0325">Glycoprotein</keyword>
<dbReference type="CDD" id="cd02183">
    <property type="entry name" value="GH16_fungal_CRH1_transglycosylase"/>
    <property type="match status" value="1"/>
</dbReference>
<dbReference type="GO" id="GO:0098552">
    <property type="term" value="C:side of membrane"/>
    <property type="evidence" value="ECO:0007669"/>
    <property type="project" value="UniProtKB-KW"/>
</dbReference>
<comment type="catalytic activity">
    <reaction evidence="1">
        <text>Random endo-hydrolysis of N-acetyl-beta-D-glucosaminide (1-&gt;4)-beta-linkages in chitin and chitodextrins.</text>
        <dbReference type="EC" id="3.2.1.14"/>
    </reaction>
</comment>
<evidence type="ECO:0000256" key="15">
    <source>
        <dbReference type="ARBA" id="ARBA00038074"/>
    </source>
</evidence>
<evidence type="ECO:0000256" key="13">
    <source>
        <dbReference type="ARBA" id="ARBA00023295"/>
    </source>
</evidence>
<organism evidence="23 24">
    <name type="scientific">Cephalotrichum gorgonifer</name>
    <dbReference type="NCBI Taxonomy" id="2041049"/>
    <lineage>
        <taxon>Eukaryota</taxon>
        <taxon>Fungi</taxon>
        <taxon>Dikarya</taxon>
        <taxon>Ascomycota</taxon>
        <taxon>Pezizomycotina</taxon>
        <taxon>Sordariomycetes</taxon>
        <taxon>Hypocreomycetidae</taxon>
        <taxon>Microascales</taxon>
        <taxon>Microascaceae</taxon>
        <taxon>Cephalotrichum</taxon>
    </lineage>
</organism>
<evidence type="ECO:0000259" key="22">
    <source>
        <dbReference type="PROSITE" id="PS51762"/>
    </source>
</evidence>
<evidence type="ECO:0000256" key="2">
    <source>
        <dbReference type="ARBA" id="ARBA00004196"/>
    </source>
</evidence>
<keyword evidence="20" id="KW-1133">Transmembrane helix</keyword>
<dbReference type="GO" id="GO:0016757">
    <property type="term" value="F:glycosyltransferase activity"/>
    <property type="evidence" value="ECO:0007669"/>
    <property type="project" value="UniProtKB-KW"/>
</dbReference>
<evidence type="ECO:0000256" key="14">
    <source>
        <dbReference type="ARBA" id="ARBA00023316"/>
    </source>
</evidence>
<keyword evidence="13 23" id="KW-0326">Glycosidase</keyword>
<comment type="function">
    <text evidence="16">Dual chitinase/transglycosylase that plays a role in cell wall architecture. Chitinase and transglycosylase activities are coupled. Required for the polysaccharide cross-linking at the septa and the cell wall. More specifically, transfers chitin to 1,6-beta-glucan in the cell wall.</text>
</comment>
<dbReference type="PROSITE" id="PS51762">
    <property type="entry name" value="GH16_2"/>
    <property type="match status" value="1"/>
</dbReference>
<proteinExistence type="inferred from homology"/>
<evidence type="ECO:0000313" key="23">
    <source>
        <dbReference type="EMBL" id="SPN96951.1"/>
    </source>
</evidence>
<evidence type="ECO:0000256" key="4">
    <source>
        <dbReference type="ARBA" id="ARBA00022622"/>
    </source>
</evidence>
<keyword evidence="12" id="KW-0449">Lipoprotein</keyword>
<evidence type="ECO:0000256" key="11">
    <source>
        <dbReference type="ARBA" id="ARBA00023180"/>
    </source>
</evidence>
<evidence type="ECO:0000256" key="21">
    <source>
        <dbReference type="SAM" id="SignalP"/>
    </source>
</evidence>
<keyword evidence="8 17" id="KW-0378">Hydrolase</keyword>
<evidence type="ECO:0000256" key="5">
    <source>
        <dbReference type="ARBA" id="ARBA00022676"/>
    </source>
</evidence>
<evidence type="ECO:0000256" key="17">
    <source>
        <dbReference type="PIRNR" id="PIRNR037299"/>
    </source>
</evidence>
<dbReference type="PIRSF" id="PIRSF037299">
    <property type="entry name" value="Glycosidase_CRH1_prd"/>
    <property type="match status" value="1"/>
</dbReference>
<keyword evidence="6" id="KW-0808">Transferase</keyword>
<dbReference type="Gene3D" id="2.60.120.200">
    <property type="match status" value="1"/>
</dbReference>
<evidence type="ECO:0000256" key="20">
    <source>
        <dbReference type="SAM" id="Phobius"/>
    </source>
</evidence>
<feature type="active site" description="Nucleophile" evidence="18">
    <location>
        <position position="118"/>
    </location>
</feature>
<comment type="subcellular location">
    <subcellularLocation>
        <location evidence="2">Cell envelope</location>
    </subcellularLocation>
    <subcellularLocation>
        <location evidence="3">Membrane</location>
        <topology evidence="3">Lipid-anchor</topology>
        <topology evidence="3">GPI-anchor</topology>
    </subcellularLocation>
</comment>
<gene>
    <name evidence="23" type="ORF">DNG_00469</name>
</gene>
<dbReference type="InterPro" id="IPR000757">
    <property type="entry name" value="Beta-glucanase-like"/>
</dbReference>
<evidence type="ECO:0000256" key="16">
    <source>
        <dbReference type="ARBA" id="ARBA00093308"/>
    </source>
</evidence>
<dbReference type="Pfam" id="PF00722">
    <property type="entry name" value="Glyco_hydro_16"/>
    <property type="match status" value="1"/>
</dbReference>
<evidence type="ECO:0000256" key="19">
    <source>
        <dbReference type="PIRSR" id="PIRSR037299-2"/>
    </source>
</evidence>
<evidence type="ECO:0000256" key="10">
    <source>
        <dbReference type="ARBA" id="ARBA00023157"/>
    </source>
</evidence>
<keyword evidence="9 17" id="KW-0472">Membrane</keyword>